<reference evidence="1 2" key="1">
    <citation type="submission" date="2021-12" db="EMBL/GenBank/DDBJ databases">
        <title>Genome sequencing of bacteria with rrn-lacking chromosome and rrn-plasmid.</title>
        <authorList>
            <person name="Anda M."/>
            <person name="Iwasaki W."/>
        </authorList>
    </citation>
    <scope>NUCLEOTIDE SEQUENCE [LARGE SCALE GENOMIC DNA]</scope>
    <source>
        <strain evidence="1 2">DSM 100852</strain>
        <plasmid evidence="1 2">pFA1</plasmid>
    </source>
</reference>
<dbReference type="KEGG" id="fax:FUAX_42050"/>
<accession>A0AAU9CNB5</accession>
<keyword evidence="1" id="KW-0614">Plasmid</keyword>
<proteinExistence type="predicted"/>
<dbReference type="Proteomes" id="UP001348817">
    <property type="component" value="Plasmid pFA1"/>
</dbReference>
<keyword evidence="2" id="KW-1185">Reference proteome</keyword>
<sequence length="40" mass="4952">MVNNCMNQNKYNLITKANNRSWLIDEHLCFQRENLFDWFS</sequence>
<organism evidence="1 2">
    <name type="scientific">Fulvitalea axinellae</name>
    <dbReference type="NCBI Taxonomy" id="1182444"/>
    <lineage>
        <taxon>Bacteria</taxon>
        <taxon>Pseudomonadati</taxon>
        <taxon>Bacteroidota</taxon>
        <taxon>Cytophagia</taxon>
        <taxon>Cytophagales</taxon>
        <taxon>Persicobacteraceae</taxon>
        <taxon>Fulvitalea</taxon>
    </lineage>
</organism>
<evidence type="ECO:0008006" key="3">
    <source>
        <dbReference type="Google" id="ProtNLM"/>
    </source>
</evidence>
<dbReference type="AlphaFoldDB" id="A0AAU9CNB5"/>
<evidence type="ECO:0000313" key="2">
    <source>
        <dbReference type="Proteomes" id="UP001348817"/>
    </source>
</evidence>
<dbReference type="EMBL" id="AP025315">
    <property type="protein sequence ID" value="BDD11773.1"/>
    <property type="molecule type" value="Genomic_DNA"/>
</dbReference>
<name>A0AAU9CNB5_9BACT</name>
<protein>
    <recommendedName>
        <fullName evidence="3">Transposase</fullName>
    </recommendedName>
</protein>
<gene>
    <name evidence="1" type="ORF">FUAX_42050</name>
</gene>
<evidence type="ECO:0000313" key="1">
    <source>
        <dbReference type="EMBL" id="BDD11773.1"/>
    </source>
</evidence>
<geneLocation type="plasmid" evidence="1 2">
    <name>pFA1</name>
</geneLocation>